<name>A0A2G9C545_9BURK</name>
<gene>
    <name evidence="7" type="ORF">CS062_19395</name>
</gene>
<reference evidence="7 8" key="1">
    <citation type="submission" date="2017-11" db="EMBL/GenBank/DDBJ databases">
        <title>Draft genome sequence of Mitsuaria sp. HWN-4.</title>
        <authorList>
            <person name="Gundlapally S.R."/>
        </authorList>
    </citation>
    <scope>NUCLEOTIDE SEQUENCE [LARGE SCALE GENOMIC DNA]</scope>
    <source>
        <strain evidence="7 8">HWN-4</strain>
    </source>
</reference>
<protein>
    <submittedName>
        <fullName evidence="7">Threonine transporter RhtB</fullName>
    </submittedName>
</protein>
<dbReference type="GO" id="GO:0015171">
    <property type="term" value="F:amino acid transmembrane transporter activity"/>
    <property type="evidence" value="ECO:0007669"/>
    <property type="project" value="TreeGrafter"/>
</dbReference>
<keyword evidence="5 6" id="KW-0472">Membrane</keyword>
<evidence type="ECO:0000256" key="6">
    <source>
        <dbReference type="SAM" id="Phobius"/>
    </source>
</evidence>
<proteinExistence type="predicted"/>
<accession>A0A2G9C545</accession>
<feature type="transmembrane region" description="Helical" evidence="6">
    <location>
        <begin position="6"/>
        <end position="28"/>
    </location>
</feature>
<feature type="transmembrane region" description="Helical" evidence="6">
    <location>
        <begin position="111"/>
        <end position="133"/>
    </location>
</feature>
<dbReference type="Pfam" id="PF01810">
    <property type="entry name" value="LysE"/>
    <property type="match status" value="1"/>
</dbReference>
<dbReference type="PANTHER" id="PTHR30086">
    <property type="entry name" value="ARGININE EXPORTER PROTEIN ARGO"/>
    <property type="match status" value="1"/>
</dbReference>
<dbReference type="GO" id="GO:0005886">
    <property type="term" value="C:plasma membrane"/>
    <property type="evidence" value="ECO:0007669"/>
    <property type="project" value="UniProtKB-SubCell"/>
</dbReference>
<evidence type="ECO:0000256" key="3">
    <source>
        <dbReference type="ARBA" id="ARBA00022692"/>
    </source>
</evidence>
<feature type="transmembrane region" description="Helical" evidence="6">
    <location>
        <begin position="71"/>
        <end position="90"/>
    </location>
</feature>
<dbReference type="OrthoDB" id="9804822at2"/>
<keyword evidence="8" id="KW-1185">Reference proteome</keyword>
<dbReference type="EMBL" id="PEOG01000061">
    <property type="protein sequence ID" value="PIM51543.1"/>
    <property type="molecule type" value="Genomic_DNA"/>
</dbReference>
<evidence type="ECO:0000256" key="2">
    <source>
        <dbReference type="ARBA" id="ARBA00022475"/>
    </source>
</evidence>
<dbReference type="RefSeq" id="WP_099863221.1">
    <property type="nucleotide sequence ID" value="NZ_PEOG01000061.1"/>
</dbReference>
<dbReference type="InterPro" id="IPR001123">
    <property type="entry name" value="LeuE-type"/>
</dbReference>
<organism evidence="7 8">
    <name type="scientific">Roseateles chitinivorans</name>
    <dbReference type="NCBI Taxonomy" id="2917965"/>
    <lineage>
        <taxon>Bacteria</taxon>
        <taxon>Pseudomonadati</taxon>
        <taxon>Pseudomonadota</taxon>
        <taxon>Betaproteobacteria</taxon>
        <taxon>Burkholderiales</taxon>
        <taxon>Sphaerotilaceae</taxon>
        <taxon>Roseateles</taxon>
    </lineage>
</organism>
<comment type="caution">
    <text evidence="7">The sequence shown here is derived from an EMBL/GenBank/DDBJ whole genome shotgun (WGS) entry which is preliminary data.</text>
</comment>
<dbReference type="PANTHER" id="PTHR30086:SF20">
    <property type="entry name" value="ARGININE EXPORTER PROTEIN ARGO-RELATED"/>
    <property type="match status" value="1"/>
</dbReference>
<evidence type="ECO:0000313" key="7">
    <source>
        <dbReference type="EMBL" id="PIM51543.1"/>
    </source>
</evidence>
<keyword evidence="2" id="KW-1003">Cell membrane</keyword>
<keyword evidence="3 6" id="KW-0812">Transmembrane</keyword>
<feature type="transmembrane region" description="Helical" evidence="6">
    <location>
        <begin position="40"/>
        <end position="65"/>
    </location>
</feature>
<dbReference type="Proteomes" id="UP000231501">
    <property type="component" value="Unassembled WGS sequence"/>
</dbReference>
<evidence type="ECO:0000256" key="4">
    <source>
        <dbReference type="ARBA" id="ARBA00022989"/>
    </source>
</evidence>
<sequence>MTAAELTLYFALVLGIVLIPGMDMAFVVGHSLTGGLRAGLAALGGVVAGAFCHLAMGAMGLALLLQALPGAFTTMLVAGAIYLGWLGWGLMRAEPGATQAQLADGPRAHSAFFGAMLTNLLNPKAYLFSLAVLPQFVHPERGGLALQLGAIGIVTAATQIGVYGGLAWLAAGGRRRLGTADAAGLRRQRLLLRAVGLLLWVTALYTAWQAWHQAGMASMG</sequence>
<feature type="transmembrane region" description="Helical" evidence="6">
    <location>
        <begin position="145"/>
        <end position="169"/>
    </location>
</feature>
<evidence type="ECO:0000313" key="8">
    <source>
        <dbReference type="Proteomes" id="UP000231501"/>
    </source>
</evidence>
<evidence type="ECO:0000256" key="5">
    <source>
        <dbReference type="ARBA" id="ARBA00023136"/>
    </source>
</evidence>
<comment type="subcellular location">
    <subcellularLocation>
        <location evidence="1">Cell membrane</location>
        <topology evidence="1">Multi-pass membrane protein</topology>
    </subcellularLocation>
</comment>
<evidence type="ECO:0000256" key="1">
    <source>
        <dbReference type="ARBA" id="ARBA00004651"/>
    </source>
</evidence>
<keyword evidence="4 6" id="KW-1133">Transmembrane helix</keyword>
<feature type="transmembrane region" description="Helical" evidence="6">
    <location>
        <begin position="190"/>
        <end position="211"/>
    </location>
</feature>
<dbReference type="AlphaFoldDB" id="A0A2G9C545"/>